<gene>
    <name evidence="2" type="ORF">GCM10025790_13300</name>
</gene>
<keyword evidence="1" id="KW-0560">Oxidoreductase</keyword>
<proteinExistence type="predicted"/>
<evidence type="ECO:0000313" key="2">
    <source>
        <dbReference type="EMBL" id="GAA4918838.1"/>
    </source>
</evidence>
<dbReference type="Pfam" id="PF13510">
    <property type="entry name" value="Fer2_4"/>
    <property type="match status" value="1"/>
</dbReference>
<dbReference type="RefSeq" id="WP_345477286.1">
    <property type="nucleotide sequence ID" value="NZ_BAABLW010000007.1"/>
</dbReference>
<keyword evidence="3" id="KW-1185">Reference proteome</keyword>
<evidence type="ECO:0000256" key="1">
    <source>
        <dbReference type="ARBA" id="ARBA00023002"/>
    </source>
</evidence>
<organism evidence="2 3">
    <name type="scientific">Nesterenkonia rhizosphaerae</name>
    <dbReference type="NCBI Taxonomy" id="1348272"/>
    <lineage>
        <taxon>Bacteria</taxon>
        <taxon>Bacillati</taxon>
        <taxon>Actinomycetota</taxon>
        <taxon>Actinomycetes</taxon>
        <taxon>Micrococcales</taxon>
        <taxon>Micrococcaceae</taxon>
        <taxon>Nesterenkonia</taxon>
    </lineage>
</organism>
<accession>A0ABP9G4C8</accession>
<dbReference type="EMBL" id="BAABLW010000007">
    <property type="protein sequence ID" value="GAA4918838.1"/>
    <property type="molecule type" value="Genomic_DNA"/>
</dbReference>
<comment type="caution">
    <text evidence="2">The sequence shown here is derived from an EMBL/GenBank/DDBJ whole genome shotgun (WGS) entry which is preliminary data.</text>
</comment>
<dbReference type="InterPro" id="IPR042204">
    <property type="entry name" value="2Fe-2S-bd_N"/>
</dbReference>
<dbReference type="Proteomes" id="UP001500368">
    <property type="component" value="Unassembled WGS sequence"/>
</dbReference>
<protein>
    <submittedName>
        <fullName evidence="2">(2Fe-2S)-binding protein</fullName>
    </submittedName>
</protein>
<reference evidence="3" key="1">
    <citation type="journal article" date="2019" name="Int. J. Syst. Evol. Microbiol.">
        <title>The Global Catalogue of Microorganisms (GCM) 10K type strain sequencing project: providing services to taxonomists for standard genome sequencing and annotation.</title>
        <authorList>
            <consortium name="The Broad Institute Genomics Platform"/>
            <consortium name="The Broad Institute Genome Sequencing Center for Infectious Disease"/>
            <person name="Wu L."/>
            <person name="Ma J."/>
        </authorList>
    </citation>
    <scope>NUCLEOTIDE SEQUENCE [LARGE SCALE GENOMIC DNA]</scope>
    <source>
        <strain evidence="3">JCM 19129</strain>
    </source>
</reference>
<dbReference type="SUPFAM" id="SSF54292">
    <property type="entry name" value="2Fe-2S ferredoxin-like"/>
    <property type="match status" value="1"/>
</dbReference>
<sequence length="86" mass="9279">MTAKPVTITVDGESVRTEPGRSVAAALTLEQQRTAWRNTRFNQEPRGLFCGIGACFDCLITVDGTPGLRGCMVQVEDGMSVETDKS</sequence>
<name>A0ABP9G4C8_9MICC</name>
<dbReference type="InterPro" id="IPR036010">
    <property type="entry name" value="2Fe-2S_ferredoxin-like_sf"/>
</dbReference>
<dbReference type="Gene3D" id="3.10.20.440">
    <property type="entry name" value="2Fe-2S iron-sulphur cluster binding domain, sarcosine oxidase, alpha subunit, N-terminal domain"/>
    <property type="match status" value="1"/>
</dbReference>
<evidence type="ECO:0000313" key="3">
    <source>
        <dbReference type="Proteomes" id="UP001500368"/>
    </source>
</evidence>